<evidence type="ECO:0000256" key="4">
    <source>
        <dbReference type="ARBA" id="ARBA00022525"/>
    </source>
</evidence>
<comment type="similarity">
    <text evidence="2 19">Belongs to the PDGF/VEGF growth factor family.</text>
</comment>
<evidence type="ECO:0000256" key="19">
    <source>
        <dbReference type="RuleBase" id="RU003818"/>
    </source>
</evidence>
<keyword evidence="5" id="KW-0037">Angiogenesis</keyword>
<dbReference type="GO" id="GO:0051781">
    <property type="term" value="P:positive regulation of cell division"/>
    <property type="evidence" value="ECO:0007669"/>
    <property type="project" value="UniProtKB-KW"/>
</dbReference>
<feature type="non-terminal residue" evidence="22">
    <location>
        <position position="1"/>
    </location>
</feature>
<keyword evidence="4" id="KW-0964">Secreted</keyword>
<keyword evidence="12" id="KW-0325">Glycoprotein</keyword>
<dbReference type="SMART" id="SM00141">
    <property type="entry name" value="PDGF"/>
    <property type="match status" value="1"/>
</dbReference>
<dbReference type="CDD" id="cd00135">
    <property type="entry name" value="PDGF"/>
    <property type="match status" value="1"/>
</dbReference>
<evidence type="ECO:0000256" key="9">
    <source>
        <dbReference type="ARBA" id="ARBA00022782"/>
    </source>
</evidence>
<evidence type="ECO:0000259" key="21">
    <source>
        <dbReference type="PROSITE" id="PS50278"/>
    </source>
</evidence>
<keyword evidence="10 19" id="KW-0339">Growth factor</keyword>
<evidence type="ECO:0000256" key="1">
    <source>
        <dbReference type="ARBA" id="ARBA00004613"/>
    </source>
</evidence>
<evidence type="ECO:0000256" key="12">
    <source>
        <dbReference type="ARBA" id="ARBA00023180"/>
    </source>
</evidence>
<feature type="domain" description="Platelet-derived growth factor (PDGF) family profile" evidence="21">
    <location>
        <begin position="109"/>
        <end position="208"/>
    </location>
</feature>
<dbReference type="GO" id="GO:0001525">
    <property type="term" value="P:angiogenesis"/>
    <property type="evidence" value="ECO:0007669"/>
    <property type="project" value="UniProtKB-KW"/>
</dbReference>
<evidence type="ECO:0000256" key="6">
    <source>
        <dbReference type="ARBA" id="ARBA00022685"/>
    </source>
</evidence>
<evidence type="ECO:0000256" key="2">
    <source>
        <dbReference type="ARBA" id="ARBA00006686"/>
    </source>
</evidence>
<dbReference type="PROSITE" id="PS50278">
    <property type="entry name" value="PDGF_2"/>
    <property type="match status" value="1"/>
</dbReference>
<evidence type="ECO:0000256" key="3">
    <source>
        <dbReference type="ARBA" id="ARBA00022473"/>
    </source>
</evidence>
<dbReference type="Proteomes" id="UP001557470">
    <property type="component" value="Unassembled WGS sequence"/>
</dbReference>
<keyword evidence="11" id="KW-1015">Disulfide bond</keyword>
<evidence type="ECO:0000256" key="10">
    <source>
        <dbReference type="ARBA" id="ARBA00023030"/>
    </source>
</evidence>
<dbReference type="AlphaFoldDB" id="A0ABD0XTL6"/>
<keyword evidence="9" id="KW-0221">Differentiation</keyword>
<dbReference type="GO" id="GO:0030335">
    <property type="term" value="P:positive regulation of cell migration"/>
    <property type="evidence" value="ECO:0007669"/>
    <property type="project" value="UniProtKB-ARBA"/>
</dbReference>
<evidence type="ECO:0000256" key="14">
    <source>
        <dbReference type="ARBA" id="ARBA00055409"/>
    </source>
</evidence>
<evidence type="ECO:0000313" key="22">
    <source>
        <dbReference type="EMBL" id="KAL1023712.1"/>
    </source>
</evidence>
<accession>A0ABD0XTL6</accession>
<dbReference type="PANTHER" id="PTHR12025">
    <property type="entry name" value="VASCULAR ENDOTHELIAL GROWTH FACTOR"/>
    <property type="match status" value="1"/>
</dbReference>
<keyword evidence="6" id="KW-0165">Cleavage on pair of basic residues</keyword>
<evidence type="ECO:0000256" key="20">
    <source>
        <dbReference type="SAM" id="MobiDB-lite"/>
    </source>
</evidence>
<evidence type="ECO:0000256" key="15">
    <source>
        <dbReference type="ARBA" id="ARBA00063227"/>
    </source>
</evidence>
<keyword evidence="23" id="KW-1185">Reference proteome</keyword>
<evidence type="ECO:0000256" key="16">
    <source>
        <dbReference type="ARBA" id="ARBA00070957"/>
    </source>
</evidence>
<proteinExistence type="inferred from homology"/>
<dbReference type="GO" id="GO:0043185">
    <property type="term" value="F:vascular endothelial growth factor receptor 3 binding"/>
    <property type="evidence" value="ECO:0007669"/>
    <property type="project" value="UniProtKB-ARBA"/>
</dbReference>
<evidence type="ECO:0000256" key="5">
    <source>
        <dbReference type="ARBA" id="ARBA00022657"/>
    </source>
</evidence>
<dbReference type="FunFam" id="2.10.90.10:FF:000025">
    <property type="entry name" value="vascular endothelial growth factor C"/>
    <property type="match status" value="1"/>
</dbReference>
<comment type="function">
    <text evidence="14">Growth factor active in angiogenesis, and endothelial cell growth, stimulating their proliferation and migration and also has effects on the permeability of blood vessels. May function in angiogenesis of the venous and lymphatic vascular systems during embryogenesis, and also in the maintenance of differentiated lymphatic endothelium in adults. Binds and activates KDR/VEGFR2 and FLT4/VEGFR3 receptors.</text>
</comment>
<name>A0ABD0XTL6_UMBPY</name>
<dbReference type="Pfam" id="PF00341">
    <property type="entry name" value="PDGF"/>
    <property type="match status" value="1"/>
</dbReference>
<evidence type="ECO:0000256" key="17">
    <source>
        <dbReference type="ARBA" id="ARBA00080219"/>
    </source>
</evidence>
<comment type="caution">
    <text evidence="22">The sequence shown here is derived from an EMBL/GenBank/DDBJ whole genome shotgun (WGS) entry which is preliminary data.</text>
</comment>
<dbReference type="InterPro" id="IPR029034">
    <property type="entry name" value="Cystine-knot_cytokine"/>
</dbReference>
<keyword evidence="8" id="KW-0677">Repeat</keyword>
<dbReference type="Gene3D" id="2.10.90.10">
    <property type="entry name" value="Cystine-knot cytokines"/>
    <property type="match status" value="1"/>
</dbReference>
<evidence type="ECO:0000256" key="18">
    <source>
        <dbReference type="ARBA" id="ARBA00082345"/>
    </source>
</evidence>
<dbReference type="InterPro" id="IPR050507">
    <property type="entry name" value="PDGF/VEGF_growth_factor"/>
</dbReference>
<feature type="compositionally biased region" description="Acidic residues" evidence="20">
    <location>
        <begin position="30"/>
        <end position="46"/>
    </location>
</feature>
<evidence type="ECO:0000256" key="11">
    <source>
        <dbReference type="ARBA" id="ARBA00023157"/>
    </source>
</evidence>
<evidence type="ECO:0000256" key="13">
    <source>
        <dbReference type="ARBA" id="ARBA00023246"/>
    </source>
</evidence>
<sequence>GITVLLAYSTIIYTNLASESSHEFSHDYNEYEQDQADEPEPSEPDMEQQLRSVASVDELMRIVYTNYYTVLKCRSKRGTRSPLKRGHMASARRANDEQPAYAAAFFNPEVLKSIDSEWRKTACMPREVCLDVGREFGAATNTFYKPTCVSVYRCGGCCNTEERQCMNISTSYVSKTLFEITVPVKQGTKPVTILFANHTSCSCLSKLDVYRQVHSIIRRALPECPVANKTCQKNHIWSSHLCRCVEVQHYPPPPPAQHTDSYEADICGLDKELDEETCQCVCRRQLRASKTCGPHRYLDKNSCQCVCKTHASSCGPNHTFNKDMCQCACARTCPKHQPLNRTKCSCECKESPNRCFLKGRRFHQATCSCYRPPCDVRRNRLCDSGFYFSEEVCRCIPTYWRRLD</sequence>
<dbReference type="GO" id="GO:0008083">
    <property type="term" value="F:growth factor activity"/>
    <property type="evidence" value="ECO:0007669"/>
    <property type="project" value="UniProtKB-KW"/>
</dbReference>
<organism evidence="22 23">
    <name type="scientific">Umbra pygmaea</name>
    <name type="common">Eastern mudminnow</name>
    <dbReference type="NCBI Taxonomy" id="75934"/>
    <lineage>
        <taxon>Eukaryota</taxon>
        <taxon>Metazoa</taxon>
        <taxon>Chordata</taxon>
        <taxon>Craniata</taxon>
        <taxon>Vertebrata</taxon>
        <taxon>Euteleostomi</taxon>
        <taxon>Actinopterygii</taxon>
        <taxon>Neopterygii</taxon>
        <taxon>Teleostei</taxon>
        <taxon>Protacanthopterygii</taxon>
        <taxon>Esociformes</taxon>
        <taxon>Umbridae</taxon>
        <taxon>Umbra</taxon>
    </lineage>
</organism>
<evidence type="ECO:0000256" key="7">
    <source>
        <dbReference type="ARBA" id="ARBA00022729"/>
    </source>
</evidence>
<reference evidence="22 23" key="1">
    <citation type="submission" date="2024-06" db="EMBL/GenBank/DDBJ databases">
        <authorList>
            <person name="Pan Q."/>
            <person name="Wen M."/>
            <person name="Jouanno E."/>
            <person name="Zahm M."/>
            <person name="Klopp C."/>
            <person name="Cabau C."/>
            <person name="Louis A."/>
            <person name="Berthelot C."/>
            <person name="Parey E."/>
            <person name="Roest Crollius H."/>
            <person name="Montfort J."/>
            <person name="Robinson-Rechavi M."/>
            <person name="Bouchez O."/>
            <person name="Lampietro C."/>
            <person name="Lopez Roques C."/>
            <person name="Donnadieu C."/>
            <person name="Postlethwait J."/>
            <person name="Bobe J."/>
            <person name="Verreycken H."/>
            <person name="Guiguen Y."/>
        </authorList>
    </citation>
    <scope>NUCLEOTIDE SEQUENCE [LARGE SCALE GENOMIC DNA]</scope>
    <source>
        <strain evidence="22">Up_M1</strain>
        <tissue evidence="22">Testis</tissue>
    </source>
</reference>
<dbReference type="GO" id="GO:0030154">
    <property type="term" value="P:cell differentiation"/>
    <property type="evidence" value="ECO:0007669"/>
    <property type="project" value="UniProtKB-KW"/>
</dbReference>
<gene>
    <name evidence="22" type="ORF">UPYG_G00044970</name>
</gene>
<comment type="subunit">
    <text evidence="15">Homodimer; non-covalent and antiparallel. Interacts with FLT4/VEGFR3; the interaction is required for FLT4/VEGFR3 homodimarization and activation.</text>
</comment>
<feature type="region of interest" description="Disordered" evidence="20">
    <location>
        <begin position="24"/>
        <end position="47"/>
    </location>
</feature>
<dbReference type="PANTHER" id="PTHR12025:SF3">
    <property type="entry name" value="VASCULAR ENDOTHELIAL GROWTH FACTOR C"/>
    <property type="match status" value="1"/>
</dbReference>
<dbReference type="InterPro" id="IPR004153">
    <property type="entry name" value="CXCXC_repeat"/>
</dbReference>
<keyword evidence="3" id="KW-0217">Developmental protein</keyword>
<protein>
    <recommendedName>
        <fullName evidence="16">Vascular endothelial growth factor C</fullName>
    </recommendedName>
    <alternativeName>
        <fullName evidence="17">Flt4 ligand</fullName>
    </alternativeName>
    <alternativeName>
        <fullName evidence="18">Vascular endothelial growth factor-related protein</fullName>
    </alternativeName>
</protein>
<keyword evidence="7" id="KW-0732">Signal</keyword>
<dbReference type="EMBL" id="JAGEUA010000001">
    <property type="protein sequence ID" value="KAL1023712.1"/>
    <property type="molecule type" value="Genomic_DNA"/>
</dbReference>
<dbReference type="GO" id="GO:0005576">
    <property type="term" value="C:extracellular region"/>
    <property type="evidence" value="ECO:0007669"/>
    <property type="project" value="UniProtKB-SubCell"/>
</dbReference>
<keyword evidence="13" id="KW-0497">Mitogen</keyword>
<dbReference type="GO" id="GO:0008284">
    <property type="term" value="P:positive regulation of cell population proliferation"/>
    <property type="evidence" value="ECO:0007669"/>
    <property type="project" value="UniProtKB-ARBA"/>
</dbReference>
<dbReference type="InterPro" id="IPR000072">
    <property type="entry name" value="PDGF/VEGF_dom"/>
</dbReference>
<dbReference type="SUPFAM" id="SSF57501">
    <property type="entry name" value="Cystine-knot cytokines"/>
    <property type="match status" value="1"/>
</dbReference>
<dbReference type="Pfam" id="PF03128">
    <property type="entry name" value="CXCXC"/>
    <property type="match status" value="2"/>
</dbReference>
<evidence type="ECO:0000256" key="8">
    <source>
        <dbReference type="ARBA" id="ARBA00022737"/>
    </source>
</evidence>
<comment type="subcellular location">
    <subcellularLocation>
        <location evidence="1">Secreted</location>
    </subcellularLocation>
</comment>
<evidence type="ECO:0000313" key="23">
    <source>
        <dbReference type="Proteomes" id="UP001557470"/>
    </source>
</evidence>